<keyword evidence="4" id="KW-0067">ATP-binding</keyword>
<dbReference type="InterPro" id="IPR013815">
    <property type="entry name" value="ATP_grasp_subdomain_1"/>
</dbReference>
<dbReference type="RefSeq" id="WP_120019229.1">
    <property type="nucleotide sequence ID" value="NZ_QZWZ01000084.1"/>
</dbReference>
<keyword evidence="7" id="KW-1185">Reference proteome</keyword>
<dbReference type="SMART" id="SM00881">
    <property type="entry name" value="CoA_binding"/>
    <property type="match status" value="1"/>
</dbReference>
<accession>A0A3A5JZG5</accession>
<keyword evidence="3" id="KW-0547">Nucleotide-binding</keyword>
<dbReference type="GO" id="GO:0043758">
    <property type="term" value="F:acetate-CoA ligase (ADP-forming) activity"/>
    <property type="evidence" value="ECO:0007669"/>
    <property type="project" value="InterPro"/>
</dbReference>
<dbReference type="SUPFAM" id="SSF56059">
    <property type="entry name" value="Glutathione synthetase ATP-binding domain-like"/>
    <property type="match status" value="1"/>
</dbReference>
<dbReference type="InterPro" id="IPR003781">
    <property type="entry name" value="CoA-bd"/>
</dbReference>
<dbReference type="AlphaFoldDB" id="A0A3A5JZG5"/>
<dbReference type="Pfam" id="PF13380">
    <property type="entry name" value="CoA_binding_2"/>
    <property type="match status" value="1"/>
</dbReference>
<dbReference type="InterPro" id="IPR032875">
    <property type="entry name" value="Succ_CoA_lig_flav_dom"/>
</dbReference>
<dbReference type="Gene3D" id="3.30.1490.20">
    <property type="entry name" value="ATP-grasp fold, A domain"/>
    <property type="match status" value="1"/>
</dbReference>
<dbReference type="GO" id="GO:0006099">
    <property type="term" value="P:tricarboxylic acid cycle"/>
    <property type="evidence" value="ECO:0007669"/>
    <property type="project" value="UniProtKB-KW"/>
</dbReference>
<keyword evidence="1" id="KW-0816">Tricarboxylic acid cycle</keyword>
<comment type="caution">
    <text evidence="6">The sequence shown here is derived from an EMBL/GenBank/DDBJ whole genome shotgun (WGS) entry which is preliminary data.</text>
</comment>
<evidence type="ECO:0000259" key="5">
    <source>
        <dbReference type="SMART" id="SM00881"/>
    </source>
</evidence>
<dbReference type="InterPro" id="IPR043938">
    <property type="entry name" value="Ligase_CoA_dom"/>
</dbReference>
<evidence type="ECO:0000313" key="7">
    <source>
        <dbReference type="Proteomes" id="UP000272706"/>
    </source>
</evidence>
<keyword evidence="2" id="KW-0436">Ligase</keyword>
<evidence type="ECO:0000313" key="6">
    <source>
        <dbReference type="EMBL" id="RJT23805.1"/>
    </source>
</evidence>
<dbReference type="Pfam" id="PF13607">
    <property type="entry name" value="Succ_CoA_lig"/>
    <property type="match status" value="1"/>
</dbReference>
<name>A0A3A5JZG5_9HYPH</name>
<dbReference type="Gene3D" id="3.30.470.20">
    <property type="entry name" value="ATP-grasp fold, B domain"/>
    <property type="match status" value="1"/>
</dbReference>
<dbReference type="GO" id="GO:0005524">
    <property type="term" value="F:ATP binding"/>
    <property type="evidence" value="ECO:0007669"/>
    <property type="project" value="UniProtKB-KW"/>
</dbReference>
<dbReference type="Gene3D" id="3.40.50.720">
    <property type="entry name" value="NAD(P)-binding Rossmann-like Domain"/>
    <property type="match status" value="1"/>
</dbReference>
<dbReference type="Pfam" id="PF13549">
    <property type="entry name" value="ATP-grasp_5"/>
    <property type="match status" value="1"/>
</dbReference>
<dbReference type="InterPro" id="IPR036291">
    <property type="entry name" value="NAD(P)-bd_dom_sf"/>
</dbReference>
<dbReference type="OrthoDB" id="9807426at2"/>
<dbReference type="InterPro" id="IPR051538">
    <property type="entry name" value="Acyl-CoA_Synth/Transferase"/>
</dbReference>
<organism evidence="6 7">
    <name type="scientific">Mesorhizobium waimense</name>
    <dbReference type="NCBI Taxonomy" id="1300307"/>
    <lineage>
        <taxon>Bacteria</taxon>
        <taxon>Pseudomonadati</taxon>
        <taxon>Pseudomonadota</taxon>
        <taxon>Alphaproteobacteria</taxon>
        <taxon>Hyphomicrobiales</taxon>
        <taxon>Phyllobacteriaceae</taxon>
        <taxon>Mesorhizobium</taxon>
    </lineage>
</organism>
<dbReference type="PANTHER" id="PTHR43334:SF2">
    <property type="entry name" value="ACETATE--COA LIGASE [ADP-FORMING]"/>
    <property type="match status" value="1"/>
</dbReference>
<dbReference type="SUPFAM" id="SSF52210">
    <property type="entry name" value="Succinyl-CoA synthetase domains"/>
    <property type="match status" value="2"/>
</dbReference>
<reference evidence="6 7" key="1">
    <citation type="submission" date="2018-09" db="EMBL/GenBank/DDBJ databases">
        <title>Mesorhizobium carmichaelinearum sp. nov. isolated from Carmichaelinea spp. root nodules in New Zealand.</title>
        <authorList>
            <person name="De Meyer S.E."/>
        </authorList>
    </citation>
    <scope>NUCLEOTIDE SEQUENCE [LARGE SCALE GENOMIC DNA]</scope>
    <source>
        <strain evidence="6 7">ICMP19557</strain>
    </source>
</reference>
<protein>
    <submittedName>
        <fullName evidence="6">CoA-binding protein</fullName>
    </submittedName>
</protein>
<dbReference type="Gene3D" id="3.40.50.261">
    <property type="entry name" value="Succinyl-CoA synthetase domains"/>
    <property type="match status" value="2"/>
</dbReference>
<proteinExistence type="predicted"/>
<dbReference type="InterPro" id="IPR016102">
    <property type="entry name" value="Succinyl-CoA_synth-like"/>
</dbReference>
<dbReference type="SUPFAM" id="SSF51735">
    <property type="entry name" value="NAD(P)-binding Rossmann-fold domains"/>
    <property type="match status" value="1"/>
</dbReference>
<gene>
    <name evidence="6" type="ORF">D3227_38365</name>
</gene>
<evidence type="ECO:0000256" key="1">
    <source>
        <dbReference type="ARBA" id="ARBA00022532"/>
    </source>
</evidence>
<evidence type="ECO:0000256" key="4">
    <source>
        <dbReference type="ARBA" id="ARBA00022840"/>
    </source>
</evidence>
<feature type="domain" description="CoA-binding" evidence="5">
    <location>
        <begin position="9"/>
        <end position="104"/>
    </location>
</feature>
<dbReference type="PANTHER" id="PTHR43334">
    <property type="entry name" value="ACETATE--COA LIGASE [ADP-FORMING]"/>
    <property type="match status" value="1"/>
</dbReference>
<dbReference type="Proteomes" id="UP000272706">
    <property type="component" value="Unassembled WGS sequence"/>
</dbReference>
<sequence length="730" mass="76644">MASNDLFNILSPDSIAIIGASKNPAKRGYRSLRKLLDDGYAGAIYPINPNEIEICGIGCLPDLGSLPGPVDLALVCTPAATVASVIAECAAKGVRGAVVLAGGFGEAGDGGKRLQHAVLAAARAGGVRIIGPNTSGMFNTHKACNLVGFSDLRKGSIGLLSQSGNMALSLVTEAQANGQVGLSTYVGVGNEADIRFDEYLDYFAADPKTNVVIAYVEGLKDGRRFLNALRRISLEKPVVIYKSGRTSAGRISAKSHTGALAGEYAVSEGVLRQAGAILAHRSDEILPMAEALSLLPSLRSRRLAILADGGGHATIAADALSERGLALAPLSEDTRRRLTAELPPAASVINPVDVAGGTDTDPSVFAACAEILLQDPMVDGLLISGLYGGYAVRFSQDLLAAEIDATNLIGAMPRRFGKPVIVHSLYGALQADQRPLPLLEMHRAGIPVHSSLETAVRCMQALAERGEVDHTFALSLPKRAQHGGIFEQVLARCRAEGRRVVLEHEGRASLRDFGLDLAPALLALDEKEAEEAFLRLGAQPVAMKIVSRDILHKTEAGGVKLNVVDVASVRSGFLEIVANAKAAVTNPNVTGVLVTPMAAKGGVEIIVGVVRDAAYGPIIMFGLGGVLVEVLRDVVFRALPISRNDAFTMLDEIKAQAILDGVRGGTPVDRDALADFMVSISDFVDAFPDIDELDLNPVLAYPDGLAVLDVRILLTESSGARSPLKEGIEA</sequence>
<dbReference type="EMBL" id="QZWZ01000084">
    <property type="protein sequence ID" value="RJT23805.1"/>
    <property type="molecule type" value="Genomic_DNA"/>
</dbReference>
<evidence type="ECO:0000256" key="2">
    <source>
        <dbReference type="ARBA" id="ARBA00022598"/>
    </source>
</evidence>
<evidence type="ECO:0000256" key="3">
    <source>
        <dbReference type="ARBA" id="ARBA00022741"/>
    </source>
</evidence>
<dbReference type="Pfam" id="PF19045">
    <property type="entry name" value="Ligase_CoA_2"/>
    <property type="match status" value="1"/>
</dbReference>